<dbReference type="Pfam" id="PF08263">
    <property type="entry name" value="LRRNT_2"/>
    <property type="match status" value="1"/>
</dbReference>
<evidence type="ECO:0000313" key="13">
    <source>
        <dbReference type="Proteomes" id="UP000436088"/>
    </source>
</evidence>
<feature type="domain" description="Leucine-rich repeat-containing N-terminal plant-type" evidence="11">
    <location>
        <begin position="40"/>
        <end position="60"/>
    </location>
</feature>
<dbReference type="GO" id="GO:0016020">
    <property type="term" value="C:membrane"/>
    <property type="evidence" value="ECO:0007669"/>
    <property type="project" value="UniProtKB-SubCell"/>
</dbReference>
<dbReference type="Proteomes" id="UP000436088">
    <property type="component" value="Unassembled WGS sequence"/>
</dbReference>
<dbReference type="EMBL" id="VEPZ02001220">
    <property type="protein sequence ID" value="KAE8686268.1"/>
    <property type="molecule type" value="Genomic_DNA"/>
</dbReference>
<dbReference type="Pfam" id="PF00560">
    <property type="entry name" value="LRR_1"/>
    <property type="match status" value="1"/>
</dbReference>
<evidence type="ECO:0000256" key="8">
    <source>
        <dbReference type="ARBA" id="ARBA00023170"/>
    </source>
</evidence>
<dbReference type="Gene3D" id="3.80.10.10">
    <property type="entry name" value="Ribonuclease Inhibitor"/>
    <property type="match status" value="1"/>
</dbReference>
<keyword evidence="3" id="KW-0812">Transmembrane</keyword>
<keyword evidence="5" id="KW-0677">Repeat</keyword>
<evidence type="ECO:0000256" key="1">
    <source>
        <dbReference type="ARBA" id="ARBA00004167"/>
    </source>
</evidence>
<dbReference type="InterPro" id="IPR001611">
    <property type="entry name" value="Leu-rich_rpt"/>
</dbReference>
<dbReference type="PANTHER" id="PTHR47986">
    <property type="entry name" value="OSJNBA0070M12.3 PROTEIN"/>
    <property type="match status" value="1"/>
</dbReference>
<keyword evidence="4 10" id="KW-0732">Signal</keyword>
<protein>
    <recommendedName>
        <fullName evidence="11">Leucine-rich repeat-containing N-terminal plant-type domain-containing protein</fullName>
    </recommendedName>
</protein>
<accession>A0A6A2Z330</accession>
<keyword evidence="2" id="KW-0433">Leucine-rich repeat</keyword>
<feature type="signal peptide" evidence="10">
    <location>
        <begin position="1"/>
        <end position="24"/>
    </location>
</feature>
<dbReference type="AlphaFoldDB" id="A0A6A2Z330"/>
<organism evidence="12 13">
    <name type="scientific">Hibiscus syriacus</name>
    <name type="common">Rose of Sharon</name>
    <dbReference type="NCBI Taxonomy" id="106335"/>
    <lineage>
        <taxon>Eukaryota</taxon>
        <taxon>Viridiplantae</taxon>
        <taxon>Streptophyta</taxon>
        <taxon>Embryophyta</taxon>
        <taxon>Tracheophyta</taxon>
        <taxon>Spermatophyta</taxon>
        <taxon>Magnoliopsida</taxon>
        <taxon>eudicotyledons</taxon>
        <taxon>Gunneridae</taxon>
        <taxon>Pentapetalae</taxon>
        <taxon>rosids</taxon>
        <taxon>malvids</taxon>
        <taxon>Malvales</taxon>
        <taxon>Malvaceae</taxon>
        <taxon>Malvoideae</taxon>
        <taxon>Hibiscus</taxon>
    </lineage>
</organism>
<proteinExistence type="predicted"/>
<name>A0A6A2Z330_HIBSY</name>
<keyword evidence="7" id="KW-0472">Membrane</keyword>
<comment type="subcellular location">
    <subcellularLocation>
        <location evidence="1">Membrane</location>
        <topology evidence="1">Single-pass membrane protein</topology>
    </subcellularLocation>
</comment>
<evidence type="ECO:0000256" key="7">
    <source>
        <dbReference type="ARBA" id="ARBA00023136"/>
    </source>
</evidence>
<evidence type="ECO:0000259" key="11">
    <source>
        <dbReference type="Pfam" id="PF08263"/>
    </source>
</evidence>
<feature type="chain" id="PRO_5025678099" description="Leucine-rich repeat-containing N-terminal plant-type domain-containing protein" evidence="10">
    <location>
        <begin position="25"/>
        <end position="152"/>
    </location>
</feature>
<sequence>MSFKILRFFLLFLVFSLLSVNCSGDDDSGSMDKLAAALRPLPRTWSTNSSSYCKWHGVKCASSMHVIEIDLNDMALSDSLPSEFPPFPYLQVLRLSRNKLTGPLPRFDAWPESISGTWMIPLEFTKFRNLSVFSAYNTNLEGSIPDIFDSLA</sequence>
<keyword evidence="9" id="KW-0325">Glycoprotein</keyword>
<keyword evidence="13" id="KW-1185">Reference proteome</keyword>
<dbReference type="SUPFAM" id="SSF52058">
    <property type="entry name" value="L domain-like"/>
    <property type="match status" value="1"/>
</dbReference>
<dbReference type="InterPro" id="IPR052422">
    <property type="entry name" value="Auxin_Ser/Thr_Kinase"/>
</dbReference>
<dbReference type="InterPro" id="IPR013210">
    <property type="entry name" value="LRR_N_plant-typ"/>
</dbReference>
<evidence type="ECO:0000256" key="4">
    <source>
        <dbReference type="ARBA" id="ARBA00022729"/>
    </source>
</evidence>
<evidence type="ECO:0000256" key="6">
    <source>
        <dbReference type="ARBA" id="ARBA00022989"/>
    </source>
</evidence>
<keyword evidence="8" id="KW-0675">Receptor</keyword>
<dbReference type="PANTHER" id="PTHR47986:SF10">
    <property type="entry name" value="RECEPTOR-LIKE KINASE TMK4"/>
    <property type="match status" value="1"/>
</dbReference>
<evidence type="ECO:0000313" key="12">
    <source>
        <dbReference type="EMBL" id="KAE8686268.1"/>
    </source>
</evidence>
<evidence type="ECO:0000256" key="5">
    <source>
        <dbReference type="ARBA" id="ARBA00022737"/>
    </source>
</evidence>
<evidence type="ECO:0000256" key="9">
    <source>
        <dbReference type="ARBA" id="ARBA00023180"/>
    </source>
</evidence>
<keyword evidence="6" id="KW-1133">Transmembrane helix</keyword>
<evidence type="ECO:0000256" key="2">
    <source>
        <dbReference type="ARBA" id="ARBA00022614"/>
    </source>
</evidence>
<evidence type="ECO:0000256" key="10">
    <source>
        <dbReference type="SAM" id="SignalP"/>
    </source>
</evidence>
<comment type="caution">
    <text evidence="12">The sequence shown here is derived from an EMBL/GenBank/DDBJ whole genome shotgun (WGS) entry which is preliminary data.</text>
</comment>
<evidence type="ECO:0000256" key="3">
    <source>
        <dbReference type="ARBA" id="ARBA00022692"/>
    </source>
</evidence>
<dbReference type="InterPro" id="IPR032675">
    <property type="entry name" value="LRR_dom_sf"/>
</dbReference>
<gene>
    <name evidence="12" type="ORF">F3Y22_tig00111070pilonHSYRG00076</name>
</gene>
<reference evidence="12" key="1">
    <citation type="submission" date="2019-09" db="EMBL/GenBank/DDBJ databases">
        <title>Draft genome information of white flower Hibiscus syriacus.</title>
        <authorList>
            <person name="Kim Y.-M."/>
        </authorList>
    </citation>
    <scope>NUCLEOTIDE SEQUENCE [LARGE SCALE GENOMIC DNA]</scope>
    <source>
        <strain evidence="12">YM2019G1</strain>
    </source>
</reference>